<reference evidence="3" key="1">
    <citation type="submission" date="2013-09" db="EMBL/GenBank/DDBJ databases">
        <title>The Genome Sequence of Anopheles culicifacies species A.</title>
        <authorList>
            <consortium name="The Broad Institute Genomics Platform"/>
            <person name="Neafsey D.E."/>
            <person name="Besansky N."/>
            <person name="Howell P."/>
            <person name="Walton C."/>
            <person name="Young S.K."/>
            <person name="Zeng Q."/>
            <person name="Gargeya S."/>
            <person name="Fitzgerald M."/>
            <person name="Haas B."/>
            <person name="Abouelleil A."/>
            <person name="Allen A.W."/>
            <person name="Alvarado L."/>
            <person name="Arachchi H.M."/>
            <person name="Berlin A.M."/>
            <person name="Chapman S.B."/>
            <person name="Gainer-Dewar J."/>
            <person name="Goldberg J."/>
            <person name="Griggs A."/>
            <person name="Gujja S."/>
            <person name="Hansen M."/>
            <person name="Howarth C."/>
            <person name="Imamovic A."/>
            <person name="Ireland A."/>
            <person name="Larimer J."/>
            <person name="McCowan C."/>
            <person name="Murphy C."/>
            <person name="Pearson M."/>
            <person name="Poon T.W."/>
            <person name="Priest M."/>
            <person name="Roberts A."/>
            <person name="Saif S."/>
            <person name="Shea T."/>
            <person name="Sisk P."/>
            <person name="Sykes S."/>
            <person name="Wortman J."/>
            <person name="Nusbaum C."/>
            <person name="Birren B."/>
        </authorList>
    </citation>
    <scope>NUCLEOTIDE SEQUENCE [LARGE SCALE GENOMIC DNA]</scope>
    <source>
        <strain evidence="3">A-37</strain>
    </source>
</reference>
<keyword evidence="3" id="KW-1185">Reference proteome</keyword>
<evidence type="ECO:0000313" key="2">
    <source>
        <dbReference type="EnsemblMetazoa" id="ACUA011891-PA"/>
    </source>
</evidence>
<dbReference type="Proteomes" id="UP000075883">
    <property type="component" value="Unassembled WGS sequence"/>
</dbReference>
<evidence type="ECO:0000256" key="1">
    <source>
        <dbReference type="SAM" id="MobiDB-lite"/>
    </source>
</evidence>
<organism evidence="2 3">
    <name type="scientific">Anopheles culicifacies</name>
    <dbReference type="NCBI Taxonomy" id="139723"/>
    <lineage>
        <taxon>Eukaryota</taxon>
        <taxon>Metazoa</taxon>
        <taxon>Ecdysozoa</taxon>
        <taxon>Arthropoda</taxon>
        <taxon>Hexapoda</taxon>
        <taxon>Insecta</taxon>
        <taxon>Pterygota</taxon>
        <taxon>Neoptera</taxon>
        <taxon>Endopterygota</taxon>
        <taxon>Diptera</taxon>
        <taxon>Nematocera</taxon>
        <taxon>Culicoidea</taxon>
        <taxon>Culicidae</taxon>
        <taxon>Anophelinae</taxon>
        <taxon>Anopheles</taxon>
        <taxon>culicifacies species complex</taxon>
    </lineage>
</organism>
<proteinExistence type="predicted"/>
<feature type="compositionally biased region" description="Acidic residues" evidence="1">
    <location>
        <begin position="17"/>
        <end position="36"/>
    </location>
</feature>
<reference evidence="2" key="2">
    <citation type="submission" date="2020-05" db="UniProtKB">
        <authorList>
            <consortium name="EnsemblMetazoa"/>
        </authorList>
    </citation>
    <scope>IDENTIFICATION</scope>
    <source>
        <strain evidence="2">A-37</strain>
    </source>
</reference>
<dbReference type="VEuPathDB" id="VectorBase:ACUA011891"/>
<accession>A0A182M881</accession>
<dbReference type="AlphaFoldDB" id="A0A182M881"/>
<evidence type="ECO:0000313" key="3">
    <source>
        <dbReference type="Proteomes" id="UP000075883"/>
    </source>
</evidence>
<dbReference type="EnsemblMetazoa" id="ACUA011891-RA">
    <property type="protein sequence ID" value="ACUA011891-PA"/>
    <property type="gene ID" value="ACUA011891"/>
</dbReference>
<dbReference type="STRING" id="139723.A0A182M881"/>
<feature type="compositionally biased region" description="Acidic residues" evidence="1">
    <location>
        <begin position="47"/>
        <end position="60"/>
    </location>
</feature>
<name>A0A182M881_9DIPT</name>
<feature type="region of interest" description="Disordered" evidence="1">
    <location>
        <begin position="1"/>
        <end position="94"/>
    </location>
</feature>
<protein>
    <submittedName>
        <fullName evidence="2">Uncharacterized protein</fullName>
    </submittedName>
</protein>
<feature type="compositionally biased region" description="Basic and acidic residues" evidence="1">
    <location>
        <begin position="1"/>
        <end position="16"/>
    </location>
</feature>
<dbReference type="EMBL" id="AXCM01018561">
    <property type="status" value="NOT_ANNOTATED_CDS"/>
    <property type="molecule type" value="Genomic_DNA"/>
</dbReference>
<sequence>MEKVKHISESMRRELEMADEFVEGDTDDDQDSDAESESGVREHAEVDSDFESDQGSDMEDYVPNVSLRPPKSDDEEAAPSTPVDATSAKKKKLRKIRKPKLELEYEV</sequence>